<gene>
    <name evidence="2" type="ORF">MM213_11830</name>
</gene>
<organism evidence="2 3">
    <name type="scientific">Belliella alkalica</name>
    <dbReference type="NCBI Taxonomy" id="1730871"/>
    <lineage>
        <taxon>Bacteria</taxon>
        <taxon>Pseudomonadati</taxon>
        <taxon>Bacteroidota</taxon>
        <taxon>Cytophagia</taxon>
        <taxon>Cytophagales</taxon>
        <taxon>Cyclobacteriaceae</taxon>
        <taxon>Belliella</taxon>
    </lineage>
</organism>
<dbReference type="Pfam" id="PF12680">
    <property type="entry name" value="SnoaL_2"/>
    <property type="match status" value="1"/>
</dbReference>
<dbReference type="Proteomes" id="UP001165430">
    <property type="component" value="Unassembled WGS sequence"/>
</dbReference>
<accession>A0ABS9VCL3</accession>
<dbReference type="InterPro" id="IPR032710">
    <property type="entry name" value="NTF2-like_dom_sf"/>
</dbReference>
<proteinExistence type="predicted"/>
<comment type="caution">
    <text evidence="2">The sequence shown here is derived from an EMBL/GenBank/DDBJ whole genome shotgun (WGS) entry which is preliminary data.</text>
</comment>
<dbReference type="RefSeq" id="WP_241412531.1">
    <property type="nucleotide sequence ID" value="NZ_JAKZGO010000008.1"/>
</dbReference>
<evidence type="ECO:0000313" key="3">
    <source>
        <dbReference type="Proteomes" id="UP001165430"/>
    </source>
</evidence>
<reference evidence="2" key="1">
    <citation type="submission" date="2022-03" db="EMBL/GenBank/DDBJ databases">
        <title>De novo assembled genomes of Belliella spp. (Cyclobacteriaceae) strains.</title>
        <authorList>
            <person name="Szabo A."/>
            <person name="Korponai K."/>
            <person name="Felfoldi T."/>
        </authorList>
    </citation>
    <scope>NUCLEOTIDE SEQUENCE</scope>
    <source>
        <strain evidence="2">DSM 111903</strain>
    </source>
</reference>
<name>A0ABS9VCL3_9BACT</name>
<sequence length="125" mass="14386">MDKREKIISSYIQAYNSFDVPKMTANFSDKIIFTNIQNGETSMTLNGIEEFKKQAELAKTYFSERQQIVKAIKHKGEKSQIEIEYYGVLAIDFPNGMKKGQEIRLNGTSIFEFSEDEIIKLTDIS</sequence>
<evidence type="ECO:0000313" key="2">
    <source>
        <dbReference type="EMBL" id="MCH7414181.1"/>
    </source>
</evidence>
<dbReference type="EMBL" id="JAKZGO010000008">
    <property type="protein sequence ID" value="MCH7414181.1"/>
    <property type="molecule type" value="Genomic_DNA"/>
</dbReference>
<evidence type="ECO:0000259" key="1">
    <source>
        <dbReference type="Pfam" id="PF12680"/>
    </source>
</evidence>
<dbReference type="SUPFAM" id="SSF54427">
    <property type="entry name" value="NTF2-like"/>
    <property type="match status" value="1"/>
</dbReference>
<keyword evidence="3" id="KW-1185">Reference proteome</keyword>
<dbReference type="InterPro" id="IPR037401">
    <property type="entry name" value="SnoaL-like"/>
</dbReference>
<dbReference type="Gene3D" id="3.10.450.50">
    <property type="match status" value="1"/>
</dbReference>
<feature type="domain" description="SnoaL-like" evidence="1">
    <location>
        <begin position="10"/>
        <end position="118"/>
    </location>
</feature>
<protein>
    <submittedName>
        <fullName evidence="2">Nuclear transport factor 2 family protein</fullName>
    </submittedName>
</protein>